<dbReference type="OrthoDB" id="5873761at2759"/>
<dbReference type="eggNOG" id="ENOG502TIIW">
    <property type="taxonomic scope" value="Eukaryota"/>
</dbReference>
<reference evidence="1" key="1">
    <citation type="submission" date="2017-08" db="EMBL/GenBank/DDBJ databases">
        <authorList>
            <person name="de Groot N.N."/>
        </authorList>
    </citation>
    <scope>NUCLEOTIDE SEQUENCE [LARGE SCALE GENOMIC DNA]</scope>
    <source>
        <strain evidence="1">PX439</strain>
    </source>
</reference>
<protein>
    <submittedName>
        <fullName evidence="1">Uncharacterized protein</fullName>
    </submittedName>
</protein>
<comment type="caution">
    <text evidence="1">The sequence shown here is derived from an EMBL/GenBank/DDBJ whole genome shotgun (WGS) entry which is preliminary data.</text>
</comment>
<dbReference type="STRING" id="31234.E3LND9"/>
<keyword evidence="2" id="KW-1185">Reference proteome</keyword>
<dbReference type="HOGENOM" id="CLU_1662371_0_0_1"/>
<evidence type="ECO:0000313" key="1">
    <source>
        <dbReference type="EMBL" id="OZF99332.1"/>
    </source>
</evidence>
<dbReference type="CTD" id="9815422"/>
<name>A0A261ANB3_CAERE</name>
<dbReference type="Proteomes" id="UP000216624">
    <property type="component" value="Unassembled WGS sequence"/>
</dbReference>
<feature type="non-terminal residue" evidence="1">
    <location>
        <position position="1"/>
    </location>
</feature>
<dbReference type="KEGG" id="crq:GCK72_001586"/>
<gene>
    <name evidence="1" type="ORF">FL82_04668</name>
</gene>
<dbReference type="OMA" id="NGSPCYA"/>
<proteinExistence type="predicted"/>
<sequence length="160" mass="16350">MNTPTSSSRASGSGLTIPPTTPKSSGNPRHHGQRTPNGGLSRQRKAQSSSPQSLNPFASSSVCSSPSARNVPLPPAEWLNQLQVPVDQESRPSSSISNTSSASSSTSSLSSSGIMESSPPSSFLSRYEKSSGPSDLRSIGAKAGGVRVCPLQLIAAIASA</sequence>
<dbReference type="EMBL" id="NMWX01000006">
    <property type="protein sequence ID" value="OZF99332.1"/>
    <property type="molecule type" value="Genomic_DNA"/>
</dbReference>
<accession>A0A261ANB3</accession>
<evidence type="ECO:0000313" key="2">
    <source>
        <dbReference type="Proteomes" id="UP000216624"/>
    </source>
</evidence>
<organism evidence="1 2">
    <name type="scientific">Caenorhabditis remanei</name>
    <name type="common">Caenorhabditis vulgaris</name>
    <dbReference type="NCBI Taxonomy" id="31234"/>
    <lineage>
        <taxon>Eukaryota</taxon>
        <taxon>Metazoa</taxon>
        <taxon>Ecdysozoa</taxon>
        <taxon>Nematoda</taxon>
        <taxon>Chromadorea</taxon>
        <taxon>Rhabditida</taxon>
        <taxon>Rhabditina</taxon>
        <taxon>Rhabditomorpha</taxon>
        <taxon>Rhabditoidea</taxon>
        <taxon>Rhabditidae</taxon>
        <taxon>Peloderinae</taxon>
        <taxon>Caenorhabditis</taxon>
    </lineage>
</organism>